<dbReference type="Proteomes" id="UP000061809">
    <property type="component" value="Chromosome"/>
</dbReference>
<sequence>MKTRYYYLIFPLLLCLSQMLHAQDKPVKPIEPNEKLNAGASVTKQLVYHDAGENTANYYRFSTMEPLLFSFSFSDFSYSRGWGDPLPQTVIVLNCNLTGNESGTLSYLFRLAVKGKTGEFLISSGGEPMELPAGDYQFTFAGHSTGGGLHSLQSKAATSFSSVIPPPTYFFDLHITTEVPPAPVVPDPEPDDEVLPDIPSPNRSPLVDLPATSGMNSVCSFVSRDGGWTNGCLTVNYADDLGRSIETARNGYTAQGSNLVSLQEYDSWGRKGNTWLEAAKDTLAGTYLSPAQCKTLAASTNGSDSRPYMETVYEESPLNRPIRQYGPGQDWKSKGKALNSVYTSNSNFAGELHCMKFAAGEKTTVGMTVTATGYYDGGSLQVVKTTDEDGKIQLEFTTRNGSKVLSRQVELKGSAQVYYDTYYLYDGAGNLRAVLPPELSAKALATGSLSKTELDKYAYLYAYDSFRRLSDRKLPGADWECFIYDDNDRLVASQDGNLRKAGKWKFMISDKFNRVCLEGVCTSYFFLMNLQLSGRNALCEYVGKKGEHYGYAVNGISLDSPVFCKIGYYDNYRFLDDGLLPLDVAKDSLVYALRAGYGEKYVSAKGSLTGVLVAQMGASGVISGELMGGTFYYDARGRLIQSHSGNHLDGFESEYTAYNFCGQPVKQLHVHSVPGKASLSEQYTYTYNEAGLPLTARHRLGNGVEITLSDKEYDAFGRLHQEKRNGNSFLKSAYIYNVRSWLTGIVGQGFSQNMYYNVDGLNGTKFYNGNISSMTWKLGNEGTLRHYIFLYDPLNRLQDAVYSEGGSGFGNLNGFTEQVTGYDKNGNILGLKRYGQTGASAYGLIDNLTVTLNGNQLASVNDAVMASAYNNGFEFKDGAKSTMEYAYDLNGNLTKDLNKNIISIQYNMLNLPSIVSFSDGSTITYTYSADGTKLRIVHKIDSAITTTDYLGNVVYENGVAKLLLTGYGYVSLNDKKYHYYLQDHQGNNRVVVDSSGKVEETNHYYPFGGAFASTGNVQPYKYNGKELDAKKGLNWYDYGRECMMRRWGDGMWLIRWRRSIAA</sequence>
<reference evidence="3 4" key="1">
    <citation type="journal article" date="2015" name="Science">
        <title>Genetic determinants of in vivo fitness and diet responsiveness in multiple human gut Bacteroides.</title>
        <authorList>
            <person name="Wu M."/>
            <person name="McNulty N.P."/>
            <person name="Rodionov D.A."/>
            <person name="Khoroshkin M.S."/>
            <person name="Griffin N.W."/>
            <person name="Cheng J."/>
            <person name="Latreille P."/>
            <person name="Kerstetter R.A."/>
            <person name="Terrapon N."/>
            <person name="Henrissat B."/>
            <person name="Osterman A.L."/>
            <person name="Gordon J.I."/>
        </authorList>
    </citation>
    <scope>NUCLEOTIDE SEQUENCE [LARGE SCALE GENOMIC DNA]</scope>
    <source>
        <strain evidence="3 4">WH2</strain>
    </source>
</reference>
<protein>
    <recommendedName>
        <fullName evidence="2">DUF6443 domain-containing protein</fullName>
    </recommendedName>
</protein>
<dbReference type="PANTHER" id="PTHR32305">
    <property type="match status" value="1"/>
</dbReference>
<keyword evidence="1" id="KW-0732">Signal</keyword>
<evidence type="ECO:0000313" key="4">
    <source>
        <dbReference type="Proteomes" id="UP000061809"/>
    </source>
</evidence>
<feature type="domain" description="DUF6443" evidence="2">
    <location>
        <begin position="234"/>
        <end position="342"/>
    </location>
</feature>
<gene>
    <name evidence="3" type="ORF">BcellWH2_04460</name>
</gene>
<organism evidence="3 4">
    <name type="scientific">Bacteroides cellulosilyticus</name>
    <dbReference type="NCBI Taxonomy" id="246787"/>
    <lineage>
        <taxon>Bacteria</taxon>
        <taxon>Pseudomonadati</taxon>
        <taxon>Bacteroidota</taxon>
        <taxon>Bacteroidia</taxon>
        <taxon>Bacteroidales</taxon>
        <taxon>Bacteroidaceae</taxon>
        <taxon>Bacteroides</taxon>
    </lineage>
</organism>
<feature type="signal peptide" evidence="1">
    <location>
        <begin position="1"/>
        <end position="22"/>
    </location>
</feature>
<name>A0A0P0GGZ7_9BACE</name>
<dbReference type="InterPro" id="IPR045619">
    <property type="entry name" value="DUF6443"/>
</dbReference>
<proteinExistence type="predicted"/>
<dbReference type="InterPro" id="IPR050708">
    <property type="entry name" value="T6SS_VgrG/RHS"/>
</dbReference>
<dbReference type="RefSeq" id="WP_236707596.1">
    <property type="nucleotide sequence ID" value="NZ_CP012801.1"/>
</dbReference>
<dbReference type="Pfam" id="PF20041">
    <property type="entry name" value="DUF6443"/>
    <property type="match status" value="1"/>
</dbReference>
<feature type="chain" id="PRO_5006047576" description="DUF6443 domain-containing protein" evidence="1">
    <location>
        <begin position="23"/>
        <end position="1062"/>
    </location>
</feature>
<dbReference type="PANTHER" id="PTHR32305:SF15">
    <property type="entry name" value="PROTEIN RHSA-RELATED"/>
    <property type="match status" value="1"/>
</dbReference>
<dbReference type="Gene3D" id="2.180.10.10">
    <property type="entry name" value="RHS repeat-associated core"/>
    <property type="match status" value="2"/>
</dbReference>
<dbReference type="KEGG" id="bcel:BcellWH2_04460"/>
<evidence type="ECO:0000256" key="1">
    <source>
        <dbReference type="SAM" id="SignalP"/>
    </source>
</evidence>
<dbReference type="EMBL" id="CP012801">
    <property type="protein sequence ID" value="ALJ61677.1"/>
    <property type="molecule type" value="Genomic_DNA"/>
</dbReference>
<evidence type="ECO:0000313" key="3">
    <source>
        <dbReference type="EMBL" id="ALJ61677.1"/>
    </source>
</evidence>
<evidence type="ECO:0000259" key="2">
    <source>
        <dbReference type="Pfam" id="PF20041"/>
    </source>
</evidence>
<dbReference type="PATRIC" id="fig|246787.4.peg.4609"/>
<accession>A0A0P0GGZ7</accession>
<dbReference type="AlphaFoldDB" id="A0A0P0GGZ7"/>